<sequence>MMAFLLYPGSNLYLSVVSPTILQSDRIPVMNPRAAGERLPHAVVAMRG</sequence>
<dbReference type="EMBL" id="JACHGK010000018">
    <property type="protein sequence ID" value="MBB6447232.1"/>
    <property type="molecule type" value="Genomic_DNA"/>
</dbReference>
<evidence type="ECO:0000313" key="1">
    <source>
        <dbReference type="EMBL" id="MBB6447232.1"/>
    </source>
</evidence>
<dbReference type="AlphaFoldDB" id="A0A7X0HUQ0"/>
<name>A0A7X0HUQ0_9BACI</name>
<protein>
    <submittedName>
        <fullName evidence="1">Uncharacterized protein</fullName>
    </submittedName>
</protein>
<dbReference type="Proteomes" id="UP000531594">
    <property type="component" value="Unassembled WGS sequence"/>
</dbReference>
<reference evidence="1 2" key="1">
    <citation type="submission" date="2020-08" db="EMBL/GenBank/DDBJ databases">
        <title>Genomic Encyclopedia of Type Strains, Phase IV (KMG-IV): sequencing the most valuable type-strain genomes for metagenomic binning, comparative biology and taxonomic classification.</title>
        <authorList>
            <person name="Goeker M."/>
        </authorList>
    </citation>
    <scope>NUCLEOTIDE SEQUENCE [LARGE SCALE GENOMIC DNA]</scope>
    <source>
        <strain evidence="1 2">DSM 5391</strain>
    </source>
</reference>
<proteinExistence type="predicted"/>
<evidence type="ECO:0000313" key="2">
    <source>
        <dbReference type="Proteomes" id="UP000531594"/>
    </source>
</evidence>
<accession>A0A7X0HUQ0</accession>
<keyword evidence="2" id="KW-1185">Reference proteome</keyword>
<gene>
    <name evidence="1" type="ORF">HNR53_003911</name>
</gene>
<comment type="caution">
    <text evidence="1">The sequence shown here is derived from an EMBL/GenBank/DDBJ whole genome shotgun (WGS) entry which is preliminary data.</text>
</comment>
<organism evidence="1 2">
    <name type="scientific">Bacillus benzoevorans</name>
    <dbReference type="NCBI Taxonomy" id="1456"/>
    <lineage>
        <taxon>Bacteria</taxon>
        <taxon>Bacillati</taxon>
        <taxon>Bacillota</taxon>
        <taxon>Bacilli</taxon>
        <taxon>Bacillales</taxon>
        <taxon>Bacillaceae</taxon>
        <taxon>Bacillus</taxon>
    </lineage>
</organism>